<feature type="disulfide bond" evidence="31">
    <location>
        <begin position="233"/>
        <end position="251"/>
    </location>
</feature>
<keyword evidence="5" id="KW-0813">Transport</keyword>
<dbReference type="FunFam" id="4.10.400.10:FF:000045">
    <property type="entry name" value="Low-density lipoprotein receptor-related protein 2"/>
    <property type="match status" value="1"/>
</dbReference>
<evidence type="ECO:0000256" key="23">
    <source>
        <dbReference type="ARBA" id="ARBA00023242"/>
    </source>
</evidence>
<dbReference type="Proteomes" id="UP000796761">
    <property type="component" value="Unassembled WGS sequence"/>
</dbReference>
<sequence length="1870" mass="199501">MGPGGAGSGAGPAGSGPGTTEVGSGTTRNRPGPTRILLLLLGAAMATATPSAAPPPCPPDQLRCGDGSCLSRSFACDGERDCPDGGDELGCAPPPSPPPCAPSSFRCRDGSCVPRLWRCDGDPDCRDGEDEEPALCGTPRPPRACPALQFPCGSGECVHRRWRCDGTPDCRDSSDEEGCAAPPPCPQGQLRCRDGRCIPGARACDGTPDCRDGDDEEECPDAPSCSPPHQFRCRSGECIAIGQVCDGRRHCRDWSDEPLKECGVNECLAGGGGCSHGCRDLPWGFECLCPPGFSLDPDSRTCRGAGLRGHMGFWGAGEGPCGGVTLVPPPGPPGTLLVGTRHQVLALGGPEPRILQGPLKHVAALDVGVEGGSLFWGDPSEGLIYRAPLAAGPAVPLGVVPGPGSPAGIALDWIHGLLYWTEPGSGRVAVGDSAGTRNRTLHRDPQTRPWGVVVDPLNGYLYWSDWGTHPHIAWGAQDGGPPKPLVTEDVERPQGLALDQSSQRLYWTDGRLHTVSSVALDGSGRRTHLRDPQHLAQPLGLAVFQDWAFWTDTHRGSLVAARLQGGSPAPQVVAKELFSPEAVVVLHPGRQPAGPNRCEGPGGLCSFLCLPSPARGPGFPQFSCTCPDGEHLDSDGRTCATDAPRTPEPITQNFSREGNASTGDLGRTRGPGRARPGMVALWVLLPLGLVLGLGAAARALWREWRRRNTKSISFTNATFRKGLGNPLDGGGLGDPLIAAKIGGDAAPPVPNNNPFGGQKRQLEDGDQPESKKLAAQGEALPAPMGPIHPPPRTTVTEEYRVPDGMVGLIIGRGGEQINKIQQDSGCKVQISPDSGGLPERSVSLTGSPESVQKAKALLDDIVSRGRGGPPGPFPDATNGQNGTVQELMIPAGKAGLVIGKGGETIKQLQERAGVKMILIQDGSQNTNVDKPLRIIGEPYKVQQACEMVLDILRERDQGGFGDRSDYGARLGGGIDVPVPRHSVGVVIGRSGEMIKKIQNDAGVRIQFKQDDGTGPEKIAHIMGPPERCEHAARIINDLLQSLRSGPPGPPGPGLPPGGRGRGRGQGSWGPPGGEMTFSIPTHKCGLVIGRGGENVKAINQQTGAFVEISRQLPPNGDPNFKLFVIRGTPQQIDHAKQLIEEKIEGPLCPVGPGPGPGGPPGPAGPMGPFNPGPFNQGPPGAPPHPGGPPPHQYPPQGWGNTYPQWQPPAPHDPSKAPAPDPNAAWAAYYSHYYQQPPGPVPAQPPPAAPPVQGEPPQPPPTGQADYTKAWEEYYKKLGQQPQQPGAPPQQDYTKAWEEYYKKQAAQVASGGGPGAPPGPQPDYSAAWAEYYRQQAAYYGQTPGGAGPAPPPAQQGQQGSSSQVVTEYVVRVPKNTPKRYNIMAFNSADRVTLSTWAQARMERDMSNKRIYAEEELPESGAGSEFHRKLREEARRKKYGIVLREFRAEDQPWLLRVNGKTGRKFRGVKKGGVTENASYYVFTQCPDGAFEAFPVRNWYNFTPLARHRTLTAEEAEEEWERRNKVLNHFSIMQQRRLRDQDEEEEEKDKGRKAPGKGGGLRIHDLEEDLELSSEESEGSEAEGEKAARPKAAGAHPKRKRRKGRKGSEDEALEDSDDGDFEGQEVDYMSDGSSSSGEEETGKAKAPKEEEEGPKGIDEASESSEESEEEKAEEKEEEEEGKATPTPQEKKKKRESSDESQTSEESDIDSETSSALFMAKKKTPPKRERRASGSSSRGGSRPGTPTDSGGTGGTLRAAAARLEQGRRAPLGGSEPPPQKRLKAEPGPPSGKSTPQPHSGKSTPSSGEVQLTEEAVRRYLSRKPMTTKDLLKKFQTKRTGLSSDATVNALAQLLKRLDPERKLIADKMHFFLKE</sequence>
<comment type="caution">
    <text evidence="31">Lacks conserved residue(s) required for the propagation of feature annotation.</text>
</comment>
<dbReference type="GO" id="GO:0003677">
    <property type="term" value="F:DNA binding"/>
    <property type="evidence" value="ECO:0007669"/>
    <property type="project" value="UniProtKB-KW"/>
</dbReference>
<keyword evidence="7" id="KW-0245">EGF-like domain</keyword>
<evidence type="ECO:0000256" key="27">
    <source>
        <dbReference type="ARBA" id="ARBA00060959"/>
    </source>
</evidence>
<evidence type="ECO:0000256" key="25">
    <source>
        <dbReference type="ARBA" id="ARBA00031523"/>
    </source>
</evidence>
<feature type="compositionally biased region" description="Acidic residues" evidence="33">
    <location>
        <begin position="1698"/>
        <end position="1707"/>
    </location>
</feature>
<feature type="region of interest" description="Disordered" evidence="33">
    <location>
        <begin position="1040"/>
        <end position="1077"/>
    </location>
</feature>
<feature type="compositionally biased region" description="Basic residues" evidence="33">
    <location>
        <begin position="1716"/>
        <end position="1726"/>
    </location>
</feature>
<dbReference type="Pfam" id="PF00057">
    <property type="entry name" value="Ldl_recept_a"/>
    <property type="match status" value="5"/>
</dbReference>
<dbReference type="Gene3D" id="2.10.25.10">
    <property type="entry name" value="Laminin"/>
    <property type="match status" value="2"/>
</dbReference>
<evidence type="ECO:0000256" key="1">
    <source>
        <dbReference type="ARBA" id="ARBA00004123"/>
    </source>
</evidence>
<protein>
    <recommendedName>
        <fullName evidence="28">Far upstream element-binding protein 2</fullName>
    </recommendedName>
    <alternativeName>
        <fullName evidence="4">General transcription factor IIF subunit 1</fullName>
    </alternativeName>
    <alternativeName>
        <fullName evidence="29">KH type-splicing regulatory protein</fullName>
    </alternativeName>
    <alternativeName>
        <fullName evidence="25">Transcription initiation factor IIF subunit alpha</fullName>
    </alternativeName>
</protein>
<dbReference type="InterPro" id="IPR002172">
    <property type="entry name" value="LDrepeatLR_classA_rpt"/>
</dbReference>
<evidence type="ECO:0000256" key="13">
    <source>
        <dbReference type="ARBA" id="ARBA00022816"/>
    </source>
</evidence>
<feature type="disulfide bond" evidence="31">
    <location>
        <begin position="100"/>
        <end position="112"/>
    </location>
</feature>
<feature type="compositionally biased region" description="Pro residues" evidence="33">
    <location>
        <begin position="1046"/>
        <end position="1055"/>
    </location>
</feature>
<name>A0A8K1LCP5_9PASS</name>
<evidence type="ECO:0000256" key="3">
    <source>
        <dbReference type="ARBA" id="ARBA00005249"/>
    </source>
</evidence>
<dbReference type="CDD" id="cd22488">
    <property type="entry name" value="KH-I_FUBP2_rpt4"/>
    <property type="match status" value="1"/>
</dbReference>
<keyword evidence="8" id="KW-0597">Phosphoprotein</keyword>
<feature type="disulfide bond" evidence="31">
    <location>
        <begin position="185"/>
        <end position="197"/>
    </location>
</feature>
<dbReference type="InterPro" id="IPR004087">
    <property type="entry name" value="KH_dom"/>
</dbReference>
<keyword evidence="14 30" id="KW-0694">RNA-binding</keyword>
<feature type="compositionally biased region" description="Basic and acidic residues" evidence="33">
    <location>
        <begin position="1637"/>
        <end position="1655"/>
    </location>
</feature>
<evidence type="ECO:0000256" key="29">
    <source>
        <dbReference type="ARBA" id="ARBA00081725"/>
    </source>
</evidence>
<evidence type="ECO:0000256" key="16">
    <source>
        <dbReference type="ARBA" id="ARBA00023015"/>
    </source>
</evidence>
<dbReference type="Pfam" id="PF00013">
    <property type="entry name" value="KH_1"/>
    <property type="match status" value="4"/>
</dbReference>
<dbReference type="SUPFAM" id="SSF57196">
    <property type="entry name" value="EGF/Laminin"/>
    <property type="match status" value="2"/>
</dbReference>
<dbReference type="GO" id="GO:0012505">
    <property type="term" value="C:endomembrane system"/>
    <property type="evidence" value="ECO:0007669"/>
    <property type="project" value="UniProtKB-SubCell"/>
</dbReference>
<keyword evidence="36" id="KW-1185">Reference proteome</keyword>
<evidence type="ECO:0000256" key="32">
    <source>
        <dbReference type="PROSITE-ProRule" id="PRU00461"/>
    </source>
</evidence>
<dbReference type="GO" id="GO:0042562">
    <property type="term" value="F:hormone binding"/>
    <property type="evidence" value="ECO:0007669"/>
    <property type="project" value="TreeGrafter"/>
</dbReference>
<dbReference type="GO" id="GO:0043235">
    <property type="term" value="C:receptor complex"/>
    <property type="evidence" value="ECO:0007669"/>
    <property type="project" value="TreeGrafter"/>
</dbReference>
<dbReference type="CDD" id="cd00112">
    <property type="entry name" value="LDLa"/>
    <property type="match status" value="5"/>
</dbReference>
<keyword evidence="11" id="KW-0732">Signal</keyword>
<dbReference type="SUPFAM" id="SSF50916">
    <property type="entry name" value="Rap30/74 interaction domains"/>
    <property type="match status" value="1"/>
</dbReference>
<feature type="region of interest" description="Disordered" evidence="33">
    <location>
        <begin position="1338"/>
        <end position="1363"/>
    </location>
</feature>
<proteinExistence type="inferred from homology"/>
<dbReference type="SUPFAM" id="SSF63825">
    <property type="entry name" value="YWTD domain"/>
    <property type="match status" value="1"/>
</dbReference>
<feature type="compositionally biased region" description="Basic and acidic residues" evidence="33">
    <location>
        <begin position="760"/>
        <end position="772"/>
    </location>
</feature>
<evidence type="ECO:0000256" key="17">
    <source>
        <dbReference type="ARBA" id="ARBA00023125"/>
    </source>
</evidence>
<dbReference type="InterPro" id="IPR023415">
    <property type="entry name" value="LDLR_class-A_CS"/>
</dbReference>
<dbReference type="GO" id="GO:0005737">
    <property type="term" value="C:cytoplasm"/>
    <property type="evidence" value="ECO:0007669"/>
    <property type="project" value="UniProtKB-SubCell"/>
</dbReference>
<dbReference type="InterPro" id="IPR047371">
    <property type="entry name" value="KH-I_FUBP2_rpt4"/>
</dbReference>
<dbReference type="InterPro" id="IPR047369">
    <property type="entry name" value="KH-I_FUBP2_rpt2"/>
</dbReference>
<dbReference type="GO" id="GO:0006898">
    <property type="term" value="P:receptor-mediated endocytosis"/>
    <property type="evidence" value="ECO:0007669"/>
    <property type="project" value="TreeGrafter"/>
</dbReference>
<feature type="disulfide bond" evidence="31">
    <location>
        <begin position="164"/>
        <end position="179"/>
    </location>
</feature>
<comment type="subcellular location">
    <subcellularLocation>
        <location evidence="2">Cytoplasm</location>
    </subcellularLocation>
    <subcellularLocation>
        <location evidence="26">Endomembrane system</location>
        <topology evidence="26">Single-pass type I membrane protein</topology>
    </subcellularLocation>
    <subcellularLocation>
        <location evidence="1">Nucleus</location>
    </subcellularLocation>
</comment>
<feature type="compositionally biased region" description="Acidic residues" evidence="33">
    <location>
        <begin position="1656"/>
        <end position="1677"/>
    </location>
</feature>
<evidence type="ECO:0000256" key="18">
    <source>
        <dbReference type="ARBA" id="ARBA00023136"/>
    </source>
</evidence>
<evidence type="ECO:0000256" key="30">
    <source>
        <dbReference type="PROSITE-ProRule" id="PRU00117"/>
    </source>
</evidence>
<evidence type="ECO:0000256" key="5">
    <source>
        <dbReference type="ARBA" id="ARBA00022448"/>
    </source>
</evidence>
<dbReference type="CDD" id="cd22482">
    <property type="entry name" value="KH-I_FUBP2_rpt2"/>
    <property type="match status" value="1"/>
</dbReference>
<evidence type="ECO:0000313" key="36">
    <source>
        <dbReference type="Proteomes" id="UP000796761"/>
    </source>
</evidence>
<dbReference type="FunFam" id="3.30.1370.10:FF:000049">
    <property type="entry name" value="far upstream element-binding protein 2"/>
    <property type="match status" value="1"/>
</dbReference>
<evidence type="ECO:0000256" key="10">
    <source>
        <dbReference type="ARBA" id="ARBA00022692"/>
    </source>
</evidence>
<evidence type="ECO:0000256" key="14">
    <source>
        <dbReference type="ARBA" id="ARBA00022884"/>
    </source>
</evidence>
<feature type="region of interest" description="Disordered" evidence="33">
    <location>
        <begin position="1"/>
        <end position="34"/>
    </location>
</feature>
<keyword evidence="23" id="KW-0539">Nucleus</keyword>
<keyword evidence="9" id="KW-0254">Endocytosis</keyword>
<evidence type="ECO:0000256" key="15">
    <source>
        <dbReference type="ARBA" id="ARBA00022989"/>
    </source>
</evidence>
<feature type="compositionally biased region" description="Polar residues" evidence="33">
    <location>
        <begin position="1787"/>
        <end position="1805"/>
    </location>
</feature>
<feature type="compositionally biased region" description="Acidic residues" evidence="33">
    <location>
        <begin position="1607"/>
        <end position="1622"/>
    </location>
</feature>
<dbReference type="CDD" id="cd00054">
    <property type="entry name" value="EGF_CA"/>
    <property type="match status" value="1"/>
</dbReference>
<dbReference type="Pfam" id="PF05793">
    <property type="entry name" value="TFIIF_alpha"/>
    <property type="match status" value="1"/>
</dbReference>
<feature type="compositionally biased region" description="Low complexity" evidence="33">
    <location>
        <begin position="1729"/>
        <end position="1759"/>
    </location>
</feature>
<feature type="repeat" description="LDL-receptor class B" evidence="32">
    <location>
        <begin position="459"/>
        <end position="502"/>
    </location>
</feature>
<evidence type="ECO:0000256" key="8">
    <source>
        <dbReference type="ARBA" id="ARBA00022553"/>
    </source>
</evidence>
<dbReference type="PROSITE" id="PS00010">
    <property type="entry name" value="ASX_HYDROXYL"/>
    <property type="match status" value="1"/>
</dbReference>
<dbReference type="SMART" id="SM00179">
    <property type="entry name" value="EGF_CA"/>
    <property type="match status" value="1"/>
</dbReference>
<dbReference type="SUPFAM" id="SSF46785">
    <property type="entry name" value="Winged helix' DNA-binding domain"/>
    <property type="match status" value="1"/>
</dbReference>
<feature type="compositionally biased region" description="Pro residues" evidence="33">
    <location>
        <begin position="1179"/>
        <end position="1193"/>
    </location>
</feature>
<keyword evidence="18" id="KW-0472">Membrane</keyword>
<feature type="disulfide bond" evidence="31">
    <location>
        <begin position="204"/>
        <end position="219"/>
    </location>
</feature>
<evidence type="ECO:0000256" key="2">
    <source>
        <dbReference type="ARBA" id="ARBA00004496"/>
    </source>
</evidence>
<evidence type="ECO:0000256" key="31">
    <source>
        <dbReference type="PROSITE-ProRule" id="PRU00124"/>
    </source>
</evidence>
<dbReference type="Gene3D" id="4.10.400.10">
    <property type="entry name" value="Low-density Lipoprotein Receptor"/>
    <property type="match status" value="5"/>
</dbReference>
<keyword evidence="15" id="KW-1133">Transmembrane helix</keyword>
<feature type="disulfide bond" evidence="31">
    <location>
        <begin position="76"/>
        <end position="91"/>
    </location>
</feature>
<evidence type="ECO:0000256" key="21">
    <source>
        <dbReference type="ARBA" id="ARBA00023170"/>
    </source>
</evidence>
<comment type="function">
    <text evidence="24">TFIIF is a general transcription initiation factor that binds to RNA polymerase II and helps to recruit it to the initiation complex in collaboration with TFIIB. It promotes transcription elongation.</text>
</comment>
<dbReference type="SUPFAM" id="SSF54791">
    <property type="entry name" value="Eukaryotic type KH-domain (KH-domain type I)"/>
    <property type="match status" value="4"/>
</dbReference>
<dbReference type="InterPro" id="IPR047370">
    <property type="entry name" value="KH-I_FUBP2_rpt3"/>
</dbReference>
<evidence type="ECO:0000256" key="7">
    <source>
        <dbReference type="ARBA" id="ARBA00022536"/>
    </source>
</evidence>
<organism evidence="35 36">
    <name type="scientific">Zosterops borbonicus</name>
    <dbReference type="NCBI Taxonomy" id="364589"/>
    <lineage>
        <taxon>Eukaryota</taxon>
        <taxon>Metazoa</taxon>
        <taxon>Chordata</taxon>
        <taxon>Craniata</taxon>
        <taxon>Vertebrata</taxon>
        <taxon>Euteleostomi</taxon>
        <taxon>Archelosauria</taxon>
        <taxon>Archosauria</taxon>
        <taxon>Dinosauria</taxon>
        <taxon>Saurischia</taxon>
        <taxon>Theropoda</taxon>
        <taxon>Coelurosauria</taxon>
        <taxon>Aves</taxon>
        <taxon>Neognathae</taxon>
        <taxon>Neoaves</taxon>
        <taxon>Telluraves</taxon>
        <taxon>Australaves</taxon>
        <taxon>Passeriformes</taxon>
        <taxon>Sylvioidea</taxon>
        <taxon>Zosteropidae</taxon>
        <taxon>Zosterops</taxon>
    </lineage>
</organism>
<keyword evidence="21" id="KW-0675">Receptor</keyword>
<feature type="compositionally biased region" description="Gly residues" evidence="33">
    <location>
        <begin position="1056"/>
        <end position="1072"/>
    </location>
</feature>
<dbReference type="PROSITE" id="PS01209">
    <property type="entry name" value="LDLRA_1"/>
    <property type="match status" value="3"/>
</dbReference>
<feature type="region of interest" description="Disordered" evidence="33">
    <location>
        <begin position="741"/>
        <end position="795"/>
    </location>
</feature>
<dbReference type="CDD" id="cd22485">
    <property type="entry name" value="KH-I_FUBP2_rpt3"/>
    <property type="match status" value="1"/>
</dbReference>
<feature type="disulfide bond" evidence="31">
    <location>
        <begin position="107"/>
        <end position="125"/>
    </location>
</feature>
<dbReference type="Pfam" id="PF00058">
    <property type="entry name" value="Ldl_recept_b"/>
    <property type="match status" value="2"/>
</dbReference>
<dbReference type="GO" id="GO:0005634">
    <property type="term" value="C:nucleus"/>
    <property type="evidence" value="ECO:0007669"/>
    <property type="project" value="UniProtKB-SubCell"/>
</dbReference>
<feature type="repeat" description="LDL-receptor class B" evidence="32">
    <location>
        <begin position="503"/>
        <end position="547"/>
    </location>
</feature>
<comment type="similarity">
    <text evidence="27">Belongs to the KHSRP family.</text>
</comment>
<dbReference type="InterPro" id="IPR000742">
    <property type="entry name" value="EGF"/>
</dbReference>
<feature type="region of interest" description="Disordered" evidence="33">
    <location>
        <begin position="643"/>
        <end position="672"/>
    </location>
</feature>
<feature type="disulfide bond" evidence="31">
    <location>
        <begin position="57"/>
        <end position="69"/>
    </location>
</feature>
<dbReference type="PROSITE" id="PS50068">
    <property type="entry name" value="LDLRA_2"/>
    <property type="match status" value="5"/>
</dbReference>
<dbReference type="FunFam" id="2.120.10.30:FF:000241">
    <property type="entry name" value="Low-density lipoprotein receptor-related protein 6"/>
    <property type="match status" value="1"/>
</dbReference>
<dbReference type="Pfam" id="PF09005">
    <property type="entry name" value="FUBP_C"/>
    <property type="match status" value="2"/>
</dbReference>
<keyword evidence="13" id="KW-0509">mRNA transport</keyword>
<evidence type="ECO:0000313" key="35">
    <source>
        <dbReference type="EMBL" id="TRZ09076.1"/>
    </source>
</evidence>
<feature type="compositionally biased region" description="Gly residues" evidence="33">
    <location>
        <begin position="1"/>
        <end position="17"/>
    </location>
</feature>
<dbReference type="FunFam" id="1.10.10.10:FF:000290">
    <property type="entry name" value="General transcription factor IIF subunit 1"/>
    <property type="match status" value="1"/>
</dbReference>
<dbReference type="GO" id="GO:0003729">
    <property type="term" value="F:mRNA binding"/>
    <property type="evidence" value="ECO:0007669"/>
    <property type="project" value="UniProtKB-ARBA"/>
</dbReference>
<evidence type="ECO:0000259" key="34">
    <source>
        <dbReference type="PROSITE" id="PS01186"/>
    </source>
</evidence>
<evidence type="ECO:0000256" key="28">
    <source>
        <dbReference type="ARBA" id="ARBA00071121"/>
    </source>
</evidence>
<evidence type="ECO:0000256" key="11">
    <source>
        <dbReference type="ARBA" id="ARBA00022729"/>
    </source>
</evidence>
<dbReference type="InterPro" id="IPR015096">
    <property type="entry name" value="FUBP_C"/>
</dbReference>
<dbReference type="InterPro" id="IPR001881">
    <property type="entry name" value="EGF-like_Ca-bd_dom"/>
</dbReference>
<dbReference type="SUPFAM" id="SSF57424">
    <property type="entry name" value="LDL receptor-like module"/>
    <property type="match status" value="5"/>
</dbReference>
<evidence type="ECO:0000256" key="33">
    <source>
        <dbReference type="SAM" id="MobiDB-lite"/>
    </source>
</evidence>
<feature type="disulfide bond" evidence="31">
    <location>
        <begin position="145"/>
        <end position="157"/>
    </location>
</feature>
<evidence type="ECO:0000256" key="19">
    <source>
        <dbReference type="ARBA" id="ARBA00023157"/>
    </source>
</evidence>
<dbReference type="PANTHER" id="PTHR22722:SF15">
    <property type="entry name" value="LOW-DENSITY LIPOPROTEIN RECEPTOR-RELATED"/>
    <property type="match status" value="1"/>
</dbReference>
<dbReference type="SMART" id="SM00192">
    <property type="entry name" value="LDLa"/>
    <property type="match status" value="5"/>
</dbReference>
<feature type="disulfide bond" evidence="31">
    <location>
        <begin position="64"/>
        <end position="82"/>
    </location>
</feature>
<dbReference type="EMBL" id="SWJQ01001166">
    <property type="protein sequence ID" value="TRZ09076.1"/>
    <property type="molecule type" value="Genomic_DNA"/>
</dbReference>
<feature type="disulfide bond" evidence="31">
    <location>
        <begin position="192"/>
        <end position="210"/>
    </location>
</feature>
<keyword evidence="19 31" id="KW-1015">Disulfide bond</keyword>
<dbReference type="OrthoDB" id="9990982at2759"/>
<keyword evidence="16" id="KW-0805">Transcription regulation</keyword>
<dbReference type="CDD" id="cd00240">
    <property type="entry name" value="TFIIFa"/>
    <property type="match status" value="1"/>
</dbReference>
<keyword evidence="10" id="KW-0812">Transmembrane</keyword>
<dbReference type="InterPro" id="IPR004088">
    <property type="entry name" value="KH_dom_type_1"/>
</dbReference>
<dbReference type="FunFam" id="3.30.1370.10:FF:000008">
    <property type="entry name" value="far upstream element-binding protein 1 isoform X1"/>
    <property type="match status" value="1"/>
</dbReference>
<dbReference type="SMART" id="SM00322">
    <property type="entry name" value="KH"/>
    <property type="match status" value="4"/>
</dbReference>
<dbReference type="InterPro" id="IPR047372">
    <property type="entry name" value="KH-I_FUBP2_rpt1"/>
</dbReference>
<dbReference type="InterPro" id="IPR000033">
    <property type="entry name" value="LDLR_classB_rpt"/>
</dbReference>
<evidence type="ECO:0000256" key="6">
    <source>
        <dbReference type="ARBA" id="ARBA00022490"/>
    </source>
</evidence>
<dbReference type="InterPro" id="IPR000152">
    <property type="entry name" value="EGF-type_Asp/Asn_hydroxyl_site"/>
</dbReference>
<evidence type="ECO:0000256" key="26">
    <source>
        <dbReference type="ARBA" id="ARBA00046288"/>
    </source>
</evidence>
<dbReference type="CDD" id="cd22479">
    <property type="entry name" value="KH-I_FUBP2_rpt1"/>
    <property type="match status" value="1"/>
</dbReference>
<gene>
    <name evidence="35" type="ORF">HGM15179_018033</name>
</gene>
<dbReference type="SMART" id="SM00135">
    <property type="entry name" value="LY"/>
    <property type="match status" value="5"/>
</dbReference>
<comment type="caution">
    <text evidence="35">The sequence shown here is derived from an EMBL/GenBank/DDBJ whole genome shotgun (WGS) entry which is preliminary data.</text>
</comment>
<feature type="compositionally biased region" description="Polar residues" evidence="33">
    <location>
        <begin position="649"/>
        <end position="662"/>
    </location>
</feature>
<evidence type="ECO:0000256" key="24">
    <source>
        <dbReference type="ARBA" id="ARBA00025232"/>
    </source>
</evidence>
<dbReference type="GO" id="GO:0051028">
    <property type="term" value="P:mRNA transport"/>
    <property type="evidence" value="ECO:0007669"/>
    <property type="project" value="UniProtKB-KW"/>
</dbReference>
<dbReference type="InterPro" id="IPR051221">
    <property type="entry name" value="LDLR-related"/>
</dbReference>
<feature type="region of interest" description="Disordered" evidence="33">
    <location>
        <begin position="1236"/>
        <end position="1265"/>
    </location>
</feature>
<dbReference type="InterPro" id="IPR036055">
    <property type="entry name" value="LDL_receptor-like_sf"/>
</dbReference>
<dbReference type="GO" id="GO:0006367">
    <property type="term" value="P:transcription initiation at RNA polymerase II promoter"/>
    <property type="evidence" value="ECO:0007669"/>
    <property type="project" value="InterPro"/>
</dbReference>
<evidence type="ECO:0000256" key="22">
    <source>
        <dbReference type="ARBA" id="ARBA00023180"/>
    </source>
</evidence>
<dbReference type="InterPro" id="IPR011042">
    <property type="entry name" value="6-blade_b-propeller_TolB-like"/>
</dbReference>
<dbReference type="PANTHER" id="PTHR22722">
    <property type="entry name" value="LOW-DENSITY LIPOPROTEIN RECEPTOR-RELATED PROTEIN 2-RELATED"/>
    <property type="match status" value="1"/>
</dbReference>
<evidence type="ECO:0000256" key="12">
    <source>
        <dbReference type="ARBA" id="ARBA00022737"/>
    </source>
</evidence>
<dbReference type="PROSITE" id="PS01186">
    <property type="entry name" value="EGF_2"/>
    <property type="match status" value="1"/>
</dbReference>
<feature type="compositionally biased region" description="Acidic residues" evidence="33">
    <location>
        <begin position="1563"/>
        <end position="1579"/>
    </location>
</feature>
<keyword evidence="6" id="KW-0963">Cytoplasm</keyword>
<accession>A0A8K1LCP5</accession>
<dbReference type="FunFam" id="3.30.1370.10:FF:000007">
    <property type="entry name" value="far upstream element-binding protein 1 isoform X1"/>
    <property type="match status" value="1"/>
</dbReference>
<dbReference type="InterPro" id="IPR036388">
    <property type="entry name" value="WH-like_DNA-bd_sf"/>
</dbReference>
<feature type="region of interest" description="Disordered" evidence="33">
    <location>
        <begin position="1531"/>
        <end position="1808"/>
    </location>
</feature>
<feature type="compositionally biased region" description="Basic residues" evidence="33">
    <location>
        <begin position="1593"/>
        <end position="1602"/>
    </location>
</feature>
<dbReference type="PROSITE" id="PS51120">
    <property type="entry name" value="LDLRB"/>
    <property type="match status" value="2"/>
</dbReference>
<dbReference type="PROSITE" id="PS50084">
    <property type="entry name" value="KH_TYPE_1"/>
    <property type="match status" value="4"/>
</dbReference>
<dbReference type="InterPro" id="IPR008851">
    <property type="entry name" value="TFIIF-alpha"/>
</dbReference>
<dbReference type="PRINTS" id="PR00261">
    <property type="entry name" value="LDLRECEPTOR"/>
</dbReference>
<feature type="compositionally biased region" description="Pro residues" evidence="33">
    <location>
        <begin position="1236"/>
        <end position="1261"/>
    </location>
</feature>
<keyword evidence="17" id="KW-0238">DNA-binding</keyword>
<dbReference type="InterPro" id="IPR011039">
    <property type="entry name" value="TFIIF_interaction"/>
</dbReference>
<feature type="disulfide bond" evidence="31">
    <location>
        <begin position="152"/>
        <end position="170"/>
    </location>
</feature>
<evidence type="ECO:0000256" key="9">
    <source>
        <dbReference type="ARBA" id="ARBA00022583"/>
    </source>
</evidence>
<dbReference type="Gene3D" id="3.30.1370.10">
    <property type="entry name" value="K Homology domain, type 1"/>
    <property type="match status" value="4"/>
</dbReference>
<evidence type="ECO:0000256" key="20">
    <source>
        <dbReference type="ARBA" id="ARBA00023163"/>
    </source>
</evidence>
<dbReference type="FunFam" id="3.30.1370.10:FF:000010">
    <property type="entry name" value="far upstream element-binding protein 1 isoform X1"/>
    <property type="match status" value="1"/>
</dbReference>
<dbReference type="GO" id="GO:0005509">
    <property type="term" value="F:calcium ion binding"/>
    <property type="evidence" value="ECO:0007669"/>
    <property type="project" value="InterPro"/>
</dbReference>
<feature type="compositionally biased region" description="Pro residues" evidence="33">
    <location>
        <begin position="1205"/>
        <end position="1220"/>
    </location>
</feature>
<reference evidence="35" key="1">
    <citation type="submission" date="2019-04" db="EMBL/GenBank/DDBJ databases">
        <title>Genome assembly of Zosterops borbonicus 15179.</title>
        <authorList>
            <person name="Leroy T."/>
            <person name="Anselmetti Y."/>
            <person name="Tilak M.-K."/>
            <person name="Nabholz B."/>
        </authorList>
    </citation>
    <scope>NUCLEOTIDE SEQUENCE</scope>
    <source>
        <strain evidence="35">HGM_15179</strain>
        <tissue evidence="35">Muscle</tissue>
    </source>
</reference>
<dbReference type="GO" id="GO:0032968">
    <property type="term" value="P:positive regulation of transcription elongation by RNA polymerase II"/>
    <property type="evidence" value="ECO:0007669"/>
    <property type="project" value="InterPro"/>
</dbReference>
<comment type="similarity">
    <text evidence="3">Belongs to the TFIIF alpha subunit family.</text>
</comment>
<dbReference type="SMART" id="SM00181">
    <property type="entry name" value="EGF"/>
    <property type="match status" value="2"/>
</dbReference>
<feature type="compositionally biased region" description="Pro residues" evidence="33">
    <location>
        <begin position="1149"/>
        <end position="1171"/>
    </location>
</feature>
<evidence type="ECO:0000256" key="4">
    <source>
        <dbReference type="ARBA" id="ARBA00020812"/>
    </source>
</evidence>
<feature type="region of interest" description="Disordered" evidence="33">
    <location>
        <begin position="1145"/>
        <end position="1222"/>
    </location>
</feature>
<dbReference type="Gene3D" id="2.120.10.30">
    <property type="entry name" value="TolB, C-terminal domain"/>
    <property type="match status" value="1"/>
</dbReference>
<dbReference type="GO" id="GO:0016324">
    <property type="term" value="C:apical plasma membrane"/>
    <property type="evidence" value="ECO:0007669"/>
    <property type="project" value="TreeGrafter"/>
</dbReference>
<feature type="domain" description="EGF-like" evidence="34">
    <location>
        <begin position="287"/>
        <end position="302"/>
    </location>
</feature>
<keyword evidence="20" id="KW-0804">Transcription</keyword>
<dbReference type="Gene3D" id="1.10.10.10">
    <property type="entry name" value="Winged helix-like DNA-binding domain superfamily/Winged helix DNA-binding domain"/>
    <property type="match status" value="1"/>
</dbReference>
<dbReference type="InterPro" id="IPR036612">
    <property type="entry name" value="KH_dom_type_1_sf"/>
</dbReference>
<dbReference type="InterPro" id="IPR036390">
    <property type="entry name" value="WH_DNA-bd_sf"/>
</dbReference>
<keyword evidence="12" id="KW-0677">Repeat</keyword>
<keyword evidence="22" id="KW-0325">Glycoprotein</keyword>
<feature type="compositionally biased region" description="Pro residues" evidence="33">
    <location>
        <begin position="783"/>
        <end position="792"/>
    </location>
</feature>